<evidence type="ECO:0000256" key="1">
    <source>
        <dbReference type="ARBA" id="ARBA00004141"/>
    </source>
</evidence>
<evidence type="ECO:0000256" key="3">
    <source>
        <dbReference type="ARBA" id="ARBA00022676"/>
    </source>
</evidence>
<evidence type="ECO:0000313" key="12">
    <source>
        <dbReference type="Proteomes" id="UP000272560"/>
    </source>
</evidence>
<evidence type="ECO:0000256" key="2">
    <source>
        <dbReference type="ARBA" id="ARBA00006739"/>
    </source>
</evidence>
<dbReference type="RefSeq" id="WP_120147677.1">
    <property type="nucleotide sequence ID" value="NZ_QZVT01000002.1"/>
</dbReference>
<dbReference type="GO" id="GO:0000271">
    <property type="term" value="P:polysaccharide biosynthetic process"/>
    <property type="evidence" value="ECO:0007669"/>
    <property type="project" value="InterPro"/>
</dbReference>
<evidence type="ECO:0000259" key="10">
    <source>
        <dbReference type="Pfam" id="PF04138"/>
    </source>
</evidence>
<dbReference type="EMBL" id="QZVT01000002">
    <property type="protein sequence ID" value="RJT81856.1"/>
    <property type="molecule type" value="Genomic_DNA"/>
</dbReference>
<feature type="domain" description="Glycosyltransferase 2-like" evidence="9">
    <location>
        <begin position="4"/>
        <end position="171"/>
    </location>
</feature>
<feature type="transmembrane region" description="Helical" evidence="8">
    <location>
        <begin position="325"/>
        <end position="347"/>
    </location>
</feature>
<comment type="similarity">
    <text evidence="2">Belongs to the glycosyltransferase 2 family.</text>
</comment>
<comment type="subcellular location">
    <subcellularLocation>
        <location evidence="1">Membrane</location>
        <topology evidence="1">Multi-pass membrane protein</topology>
    </subcellularLocation>
</comment>
<proteinExistence type="inferred from homology"/>
<dbReference type="GO" id="GO:0004582">
    <property type="term" value="F:dolichyl-phosphate beta-D-mannosyltransferase activity"/>
    <property type="evidence" value="ECO:0007669"/>
    <property type="project" value="InterPro"/>
</dbReference>
<dbReference type="Gene3D" id="3.90.550.10">
    <property type="entry name" value="Spore Coat Polysaccharide Biosynthesis Protein SpsA, Chain A"/>
    <property type="match status" value="1"/>
</dbReference>
<evidence type="ECO:0000256" key="5">
    <source>
        <dbReference type="ARBA" id="ARBA00022692"/>
    </source>
</evidence>
<evidence type="ECO:0000256" key="4">
    <source>
        <dbReference type="ARBA" id="ARBA00022679"/>
    </source>
</evidence>
<keyword evidence="7 8" id="KW-0472">Membrane</keyword>
<dbReference type="SUPFAM" id="SSF53448">
    <property type="entry name" value="Nucleotide-diphospho-sugar transferases"/>
    <property type="match status" value="1"/>
</dbReference>
<dbReference type="Pfam" id="PF00535">
    <property type="entry name" value="Glycos_transf_2"/>
    <property type="match status" value="1"/>
</dbReference>
<keyword evidence="3" id="KW-0328">Glycosyltransferase</keyword>
<dbReference type="PANTHER" id="PTHR43398:SF1">
    <property type="entry name" value="DOLICHOL-PHOSPHATE MANNOSYLTRANSFERASE SUBUNIT 1"/>
    <property type="match status" value="1"/>
</dbReference>
<keyword evidence="6 8" id="KW-1133">Transmembrane helix</keyword>
<feature type="domain" description="GtrA/DPMS transmembrane" evidence="10">
    <location>
        <begin position="237"/>
        <end position="352"/>
    </location>
</feature>
<name>A0A3A5MGU3_9MICC</name>
<dbReference type="AlphaFoldDB" id="A0A3A5MGU3"/>
<keyword evidence="12" id="KW-1185">Reference proteome</keyword>
<evidence type="ECO:0000256" key="6">
    <source>
        <dbReference type="ARBA" id="ARBA00022989"/>
    </source>
</evidence>
<organism evidence="11 12">
    <name type="scientific">Arthrobacter cheniae</name>
    <dbReference type="NCBI Taxonomy" id="1258888"/>
    <lineage>
        <taxon>Bacteria</taxon>
        <taxon>Bacillati</taxon>
        <taxon>Actinomycetota</taxon>
        <taxon>Actinomycetes</taxon>
        <taxon>Micrococcales</taxon>
        <taxon>Micrococcaceae</taxon>
        <taxon>Arthrobacter</taxon>
    </lineage>
</organism>
<dbReference type="GO" id="GO:0006506">
    <property type="term" value="P:GPI anchor biosynthetic process"/>
    <property type="evidence" value="ECO:0007669"/>
    <property type="project" value="TreeGrafter"/>
</dbReference>
<reference evidence="11 12" key="1">
    <citation type="submission" date="2018-09" db="EMBL/GenBank/DDBJ databases">
        <title>Novel species of Arthrobacter.</title>
        <authorList>
            <person name="Liu Q."/>
            <person name="Xin Y.-H."/>
        </authorList>
    </citation>
    <scope>NUCLEOTIDE SEQUENCE [LARGE SCALE GENOMIC DNA]</scope>
    <source>
        <strain evidence="11 12">Hz2</strain>
    </source>
</reference>
<evidence type="ECO:0000256" key="7">
    <source>
        <dbReference type="ARBA" id="ARBA00023136"/>
    </source>
</evidence>
<dbReference type="OrthoDB" id="9810303at2"/>
<feature type="transmembrane region" description="Helical" evidence="8">
    <location>
        <begin position="234"/>
        <end position="256"/>
    </location>
</feature>
<accession>A0A3A5MGU3</accession>
<dbReference type="InterPro" id="IPR007267">
    <property type="entry name" value="GtrA_DPMS_TM"/>
</dbReference>
<dbReference type="Proteomes" id="UP000272560">
    <property type="component" value="Unassembled WGS sequence"/>
</dbReference>
<dbReference type="InterPro" id="IPR039528">
    <property type="entry name" value="DPM1-like"/>
</dbReference>
<keyword evidence="5 8" id="KW-0812">Transmembrane</keyword>
<sequence>MKLSVIVPTFNEAPNIQELVQRTTTACLGIEAELIFVDDSTDSTPATIQHAAVNSTLPVRMIHRDHPSGGLSGAVIEGITASDAEYCLVMDGDLQHPPEMIPVLLSQLESTASDVALASRYCGEGGSNAGLSGTYRRMVSASATLVTRSLFPVRLKDCSDPMTGFFAIRKSSIDMTALQPSGFKILLEILSRQRLKIVEVPFIFGRRSAGTSKASIGQGLHFIRQVGELRMGRIGLFAVVGAIGTLLNLLIMTALLFLDVHYVVAAIAAAEITILSNFLMQEKLVFNGALHRAASTHKRFLQSVGFNNAEALLRLPVLVLLVEMLLINSVLAQAGTLAAAFGLRYLFHTKVVYLARPRIKPLPDDVIPADPIPTRLALETVSPSRP</sequence>
<evidence type="ECO:0000259" key="9">
    <source>
        <dbReference type="Pfam" id="PF00535"/>
    </source>
</evidence>
<comment type="caution">
    <text evidence="11">The sequence shown here is derived from an EMBL/GenBank/DDBJ whole genome shotgun (WGS) entry which is preliminary data.</text>
</comment>
<dbReference type="GO" id="GO:0035269">
    <property type="term" value="P:protein O-linked glycosylation via mannose"/>
    <property type="evidence" value="ECO:0007669"/>
    <property type="project" value="TreeGrafter"/>
</dbReference>
<dbReference type="InterPro" id="IPR029044">
    <property type="entry name" value="Nucleotide-diphossugar_trans"/>
</dbReference>
<dbReference type="Pfam" id="PF04138">
    <property type="entry name" value="GtrA_DPMS_TM"/>
    <property type="match status" value="1"/>
</dbReference>
<dbReference type="GO" id="GO:0006488">
    <property type="term" value="P:dolichol-linked oligosaccharide biosynthetic process"/>
    <property type="evidence" value="ECO:0007669"/>
    <property type="project" value="TreeGrafter"/>
</dbReference>
<dbReference type="InterPro" id="IPR001173">
    <property type="entry name" value="Glyco_trans_2-like"/>
</dbReference>
<evidence type="ECO:0000256" key="8">
    <source>
        <dbReference type="SAM" id="Phobius"/>
    </source>
</evidence>
<protein>
    <submittedName>
        <fullName evidence="11">Glycosyltransferase</fullName>
    </submittedName>
</protein>
<dbReference type="GO" id="GO:0016020">
    <property type="term" value="C:membrane"/>
    <property type="evidence" value="ECO:0007669"/>
    <property type="project" value="UniProtKB-SubCell"/>
</dbReference>
<feature type="transmembrane region" description="Helical" evidence="8">
    <location>
        <begin position="262"/>
        <end position="280"/>
    </location>
</feature>
<dbReference type="PANTHER" id="PTHR43398">
    <property type="entry name" value="DOLICHOL-PHOSPHATE MANNOSYLTRANSFERASE SUBUNIT 1"/>
    <property type="match status" value="1"/>
</dbReference>
<evidence type="ECO:0000313" key="11">
    <source>
        <dbReference type="EMBL" id="RJT81856.1"/>
    </source>
</evidence>
<feature type="transmembrane region" description="Helical" evidence="8">
    <location>
        <begin position="300"/>
        <end position="319"/>
    </location>
</feature>
<keyword evidence="4 11" id="KW-0808">Transferase</keyword>
<gene>
    <name evidence="11" type="ORF">D6T63_03590</name>
</gene>